<dbReference type="AlphaFoldDB" id="A0A4Y7SFX4"/>
<dbReference type="Proteomes" id="UP000298030">
    <property type="component" value="Unassembled WGS sequence"/>
</dbReference>
<dbReference type="EMBL" id="QPFP01000136">
    <property type="protein sequence ID" value="TEB20560.1"/>
    <property type="molecule type" value="Genomic_DNA"/>
</dbReference>
<sequence length="987" mass="112693">MSSRARPSGKKKETCEICGKGPFTVGQPYNSHIASCKRERQMEQERLEMAAERSRQVPAPIPAAFPAAYRPWEGLKASQPPAAESINTVPSSQQPVAQAANAASSSSTPFAPPPLQTRIKTTWHPHARKRPRIETLDEYQQRLEKVNSSVPGGSSSAGGDDAREPWHPFPTYGDFRISEISLQNTLPKRVIAELISLMNDIQEGRERVTLKDFNALDKVWGEASHAQTSFNKTTFTEDYRGTQHEFTVFSRDVWDWAIDLVKSPELAPHWEWDACKMTRLDGEEEEGFVNEPWTASAMYDIQSTLPDDGKSKCLGFKLYADTTQVSSFGKQRVHPVYARSANLPVHIRNGTGLGGGRVVGFVPILDEPPEDAGKPEFIDFKRRVYHRAWEKILESLKTRAQKGDTVRCADDVVRVLYPRVVILSADYEEQCAIAGIIGGKDASKPCPVCLVDNPNMADFIAEPGMRTEDESADLYRQAAAASTKARRNEILKPSGLRFVHNAFWGLTDPYCALCFDRLHNYPGGLAKHLFKEVVTMHLEAIDPPAHRRYTKGLIELRAKNFPRWSQLIHFNHVLTDYAYQDSNKWEDMTRIILFLVHDIFDDPAFRQLLRCIRRFLNLNAFSSFETYTDSQLDDIRRELELFADEIKAYQSINPETKSWNFPKLHMHMHMIRDILAKGATRNYNTKSDESMHRCLKIFYQFLSNFRDINDQFVAHEHRCYRAKEHFEIEVNGDENQVQEKEGGRKESGKAMAKRMKPIATWGHVTLGAPQKAVAWHAFTDSMVQYPQNTPALTFNFRNALARFLATPDYAKDIEELAPGFVTTMGPATLIQEHRMLRVMYESRETWRWEPNILRCSPSFYRSPRYDSVMIQTDGGHPLFARLLHLFTVANSQDPTSARIPLALILPYDGQVSQDERQQDKFLGFHRVRPKAKPIPEVVFARWIIRGTLLVPAFGDDEDNVSITADHFVFDILDSDMFLRMRDIVRCE</sequence>
<dbReference type="Pfam" id="PF18759">
    <property type="entry name" value="Plavaka"/>
    <property type="match status" value="1"/>
</dbReference>
<organism evidence="2 3">
    <name type="scientific">Coprinellus micaceus</name>
    <name type="common">Glistening ink-cap mushroom</name>
    <name type="synonym">Coprinus micaceus</name>
    <dbReference type="NCBI Taxonomy" id="71717"/>
    <lineage>
        <taxon>Eukaryota</taxon>
        <taxon>Fungi</taxon>
        <taxon>Dikarya</taxon>
        <taxon>Basidiomycota</taxon>
        <taxon>Agaricomycotina</taxon>
        <taxon>Agaricomycetes</taxon>
        <taxon>Agaricomycetidae</taxon>
        <taxon>Agaricales</taxon>
        <taxon>Agaricineae</taxon>
        <taxon>Psathyrellaceae</taxon>
        <taxon>Coprinellus</taxon>
    </lineage>
</organism>
<feature type="compositionally biased region" description="Low complexity" evidence="1">
    <location>
        <begin position="90"/>
        <end position="109"/>
    </location>
</feature>
<evidence type="ECO:0000256" key="1">
    <source>
        <dbReference type="SAM" id="MobiDB-lite"/>
    </source>
</evidence>
<dbReference type="InterPro" id="IPR041078">
    <property type="entry name" value="Plavaka"/>
</dbReference>
<gene>
    <name evidence="2" type="ORF">FA13DRAFT_1800793</name>
</gene>
<accession>A0A4Y7SFX4</accession>
<comment type="caution">
    <text evidence="2">The sequence shown here is derived from an EMBL/GenBank/DDBJ whole genome shotgun (WGS) entry which is preliminary data.</text>
</comment>
<proteinExistence type="predicted"/>
<dbReference type="OrthoDB" id="3239511at2759"/>
<name>A0A4Y7SFX4_COPMI</name>
<evidence type="ECO:0000313" key="2">
    <source>
        <dbReference type="EMBL" id="TEB20560.1"/>
    </source>
</evidence>
<feature type="region of interest" description="Disordered" evidence="1">
    <location>
        <begin position="79"/>
        <end position="117"/>
    </location>
</feature>
<evidence type="ECO:0000313" key="3">
    <source>
        <dbReference type="Proteomes" id="UP000298030"/>
    </source>
</evidence>
<feature type="region of interest" description="Disordered" evidence="1">
    <location>
        <begin position="1"/>
        <end position="21"/>
    </location>
</feature>
<feature type="compositionally biased region" description="Low complexity" evidence="1">
    <location>
        <begin position="148"/>
        <end position="159"/>
    </location>
</feature>
<feature type="region of interest" description="Disordered" evidence="1">
    <location>
        <begin position="144"/>
        <end position="165"/>
    </location>
</feature>
<reference evidence="2 3" key="1">
    <citation type="journal article" date="2019" name="Nat. Ecol. Evol.">
        <title>Megaphylogeny resolves global patterns of mushroom evolution.</title>
        <authorList>
            <person name="Varga T."/>
            <person name="Krizsan K."/>
            <person name="Foldi C."/>
            <person name="Dima B."/>
            <person name="Sanchez-Garcia M."/>
            <person name="Sanchez-Ramirez S."/>
            <person name="Szollosi G.J."/>
            <person name="Szarkandi J.G."/>
            <person name="Papp V."/>
            <person name="Albert L."/>
            <person name="Andreopoulos W."/>
            <person name="Angelini C."/>
            <person name="Antonin V."/>
            <person name="Barry K.W."/>
            <person name="Bougher N.L."/>
            <person name="Buchanan P."/>
            <person name="Buyck B."/>
            <person name="Bense V."/>
            <person name="Catcheside P."/>
            <person name="Chovatia M."/>
            <person name="Cooper J."/>
            <person name="Damon W."/>
            <person name="Desjardin D."/>
            <person name="Finy P."/>
            <person name="Geml J."/>
            <person name="Haridas S."/>
            <person name="Hughes K."/>
            <person name="Justo A."/>
            <person name="Karasinski D."/>
            <person name="Kautmanova I."/>
            <person name="Kiss B."/>
            <person name="Kocsube S."/>
            <person name="Kotiranta H."/>
            <person name="LaButti K.M."/>
            <person name="Lechner B.E."/>
            <person name="Liimatainen K."/>
            <person name="Lipzen A."/>
            <person name="Lukacs Z."/>
            <person name="Mihaltcheva S."/>
            <person name="Morgado L.N."/>
            <person name="Niskanen T."/>
            <person name="Noordeloos M.E."/>
            <person name="Ohm R.A."/>
            <person name="Ortiz-Santana B."/>
            <person name="Ovrebo C."/>
            <person name="Racz N."/>
            <person name="Riley R."/>
            <person name="Savchenko A."/>
            <person name="Shiryaev A."/>
            <person name="Soop K."/>
            <person name="Spirin V."/>
            <person name="Szebenyi C."/>
            <person name="Tomsovsky M."/>
            <person name="Tulloss R.E."/>
            <person name="Uehling J."/>
            <person name="Grigoriev I.V."/>
            <person name="Vagvolgyi C."/>
            <person name="Papp T."/>
            <person name="Martin F.M."/>
            <person name="Miettinen O."/>
            <person name="Hibbett D.S."/>
            <person name="Nagy L.G."/>
        </authorList>
    </citation>
    <scope>NUCLEOTIDE SEQUENCE [LARGE SCALE GENOMIC DNA]</scope>
    <source>
        <strain evidence="2 3">FP101781</strain>
    </source>
</reference>
<protein>
    <submittedName>
        <fullName evidence="2">Uncharacterized protein</fullName>
    </submittedName>
</protein>
<keyword evidence="3" id="KW-1185">Reference proteome</keyword>